<name>A0AAX6I9S4_IRIPA</name>
<evidence type="ECO:0000313" key="1">
    <source>
        <dbReference type="EMBL" id="KAJ6849761.1"/>
    </source>
</evidence>
<dbReference type="Proteomes" id="UP001140949">
    <property type="component" value="Unassembled WGS sequence"/>
</dbReference>
<dbReference type="AlphaFoldDB" id="A0AAX6I9S4"/>
<protein>
    <submittedName>
        <fullName evidence="1">Cullin-1-like isoform X1</fullName>
    </submittedName>
</protein>
<sequence length="60" mass="6890">MSDLLKSPSITPEFYPILMPRGLHNYPPCPQPHLTLCTNKHSDSSFPTIVVFRFDVYQVL</sequence>
<accession>A0AAX6I9S4</accession>
<reference evidence="1" key="1">
    <citation type="journal article" date="2023" name="GigaByte">
        <title>Genome assembly of the bearded iris, Iris pallida Lam.</title>
        <authorList>
            <person name="Bruccoleri R.E."/>
            <person name="Oakeley E.J."/>
            <person name="Faust A.M.E."/>
            <person name="Altorfer M."/>
            <person name="Dessus-Babus S."/>
            <person name="Burckhardt D."/>
            <person name="Oertli M."/>
            <person name="Naumann U."/>
            <person name="Petersen F."/>
            <person name="Wong J."/>
        </authorList>
    </citation>
    <scope>NUCLEOTIDE SEQUENCE</scope>
    <source>
        <strain evidence="1">GSM-AAB239-AS_SAM_17_03QT</strain>
    </source>
</reference>
<reference evidence="1" key="2">
    <citation type="submission" date="2023-04" db="EMBL/GenBank/DDBJ databases">
        <authorList>
            <person name="Bruccoleri R.E."/>
            <person name="Oakeley E.J."/>
            <person name="Faust A.-M."/>
            <person name="Dessus-Babus S."/>
            <person name="Altorfer M."/>
            <person name="Burckhardt D."/>
            <person name="Oertli M."/>
            <person name="Naumann U."/>
            <person name="Petersen F."/>
            <person name="Wong J."/>
        </authorList>
    </citation>
    <scope>NUCLEOTIDE SEQUENCE</scope>
    <source>
        <strain evidence="1">GSM-AAB239-AS_SAM_17_03QT</strain>
        <tissue evidence="1">Leaf</tissue>
    </source>
</reference>
<comment type="caution">
    <text evidence="1">The sequence shown here is derived from an EMBL/GenBank/DDBJ whole genome shotgun (WGS) entry which is preliminary data.</text>
</comment>
<gene>
    <name evidence="1" type="ORF">M6B38_266715</name>
</gene>
<proteinExistence type="predicted"/>
<keyword evidence="2" id="KW-1185">Reference proteome</keyword>
<organism evidence="1 2">
    <name type="scientific">Iris pallida</name>
    <name type="common">Sweet iris</name>
    <dbReference type="NCBI Taxonomy" id="29817"/>
    <lineage>
        <taxon>Eukaryota</taxon>
        <taxon>Viridiplantae</taxon>
        <taxon>Streptophyta</taxon>
        <taxon>Embryophyta</taxon>
        <taxon>Tracheophyta</taxon>
        <taxon>Spermatophyta</taxon>
        <taxon>Magnoliopsida</taxon>
        <taxon>Liliopsida</taxon>
        <taxon>Asparagales</taxon>
        <taxon>Iridaceae</taxon>
        <taxon>Iridoideae</taxon>
        <taxon>Irideae</taxon>
        <taxon>Iris</taxon>
    </lineage>
</organism>
<dbReference type="SUPFAM" id="SSF51197">
    <property type="entry name" value="Clavaminate synthase-like"/>
    <property type="match status" value="1"/>
</dbReference>
<dbReference type="EMBL" id="JANAVB010003399">
    <property type="protein sequence ID" value="KAJ6849761.1"/>
    <property type="molecule type" value="Genomic_DNA"/>
</dbReference>
<evidence type="ECO:0000313" key="2">
    <source>
        <dbReference type="Proteomes" id="UP001140949"/>
    </source>
</evidence>